<dbReference type="OrthoDB" id="5178352at2"/>
<dbReference type="PANTHER" id="PTHR31778">
    <property type="entry name" value="BUD SITE SELECTION PROTEIN RAX2"/>
    <property type="match status" value="1"/>
</dbReference>
<sequence length="807" mass="80967">MRVHTPARPSDRPRQPGEGSVTGRRPGRRTALAAAAAALVPALLAGTAATSATAATAALPAGPALAATADTTWWGTNGRVMDIVTDGRSAWLGGGFDYVGPTTGHGVVVDAASGAVTSAGSLVVDGTVEASVADGAGGYYLGGSFLRAGTSRRVGLLHVKADGTIDRTFAPTVTGTVHALAVSGGRLVVGGELSAVSGTAVTNLVALAADGSVDTSWTAPTDGAVWTLAAAGDAIYVGGRFGTVRGVARANLARLSAVDGSVAPDLTARPDSTVRALAVRPGTTHAQDLVVLGGDFGTVATPGGTATAPRLTALTGAGAATGWAPAPDASVATVALSPTGALLAGGSFRTVAGQGRVAVAEFAPGGALLPFDARLAGCHLPHTTKDTNQLVACSTTVSAVSFSADGARAFVGGLFTTTQGVVRHDVASYDVATGAVTAWSPMPGAWVRTVTPVGTGVVLGGDFTSVGGLYRAGLAKIDLSTGRADPAFQADVDNMVLDLELDATRSSLYVGGSFRTVGGVVRNKVAKLDPATGAVDATFRTGANKDVQTLAVRGGSLFYGGLFTQVGQTTRLRAAKVSATTGAVDTTWRADTTGPAGVRRDGVVYSLAASADGSRVFLAGGFTAVNGVAVNGIVALDGTTGALTPSRLGGIRGGCGDNFIKKLYLSPDGQRLWGGDLCPDYIYQWDAVSLAQSKPFGLNFVTFCNAGMQGAVEVGGRFYMGSHGGDRGRGGSCWVSPSNTSLVTQSRAMAFDAGTGALQAWSPLFDSPMGVWSYAVVPQGLLVGGDFSVAGDRNTLQQGLALFRGTP</sequence>
<dbReference type="Pfam" id="PF17164">
    <property type="entry name" value="DUF5122"/>
    <property type="match status" value="4"/>
</dbReference>
<feature type="region of interest" description="Disordered" evidence="1">
    <location>
        <begin position="1"/>
        <end position="28"/>
    </location>
</feature>
<dbReference type="Gene3D" id="2.80.10.50">
    <property type="match status" value="1"/>
</dbReference>
<organism evidence="2 3">
    <name type="scientific">Lapillicoccus jejuensis</name>
    <dbReference type="NCBI Taxonomy" id="402171"/>
    <lineage>
        <taxon>Bacteria</taxon>
        <taxon>Bacillati</taxon>
        <taxon>Actinomycetota</taxon>
        <taxon>Actinomycetes</taxon>
        <taxon>Micrococcales</taxon>
        <taxon>Intrasporangiaceae</taxon>
        <taxon>Lapillicoccus</taxon>
    </lineage>
</organism>
<comment type="caution">
    <text evidence="2">The sequence shown here is derived from an EMBL/GenBank/DDBJ whole genome shotgun (WGS) entry which is preliminary data.</text>
</comment>
<dbReference type="AlphaFoldDB" id="A0A542E242"/>
<dbReference type="SUPFAM" id="SSF50969">
    <property type="entry name" value="YVTN repeat-like/Quinoprotein amine dehydrogenase"/>
    <property type="match status" value="1"/>
</dbReference>
<name>A0A542E242_9MICO</name>
<dbReference type="PANTHER" id="PTHR31778:SF2">
    <property type="entry name" value="BUD SITE SELECTION PROTEIN RAX2"/>
    <property type="match status" value="1"/>
</dbReference>
<dbReference type="InterPro" id="IPR006311">
    <property type="entry name" value="TAT_signal"/>
</dbReference>
<dbReference type="InterPro" id="IPR013431">
    <property type="entry name" value="Delta_60_rpt"/>
</dbReference>
<evidence type="ECO:0000256" key="1">
    <source>
        <dbReference type="SAM" id="MobiDB-lite"/>
    </source>
</evidence>
<reference evidence="2 3" key="1">
    <citation type="submission" date="2019-06" db="EMBL/GenBank/DDBJ databases">
        <title>Sequencing the genomes of 1000 actinobacteria strains.</title>
        <authorList>
            <person name="Klenk H.-P."/>
        </authorList>
    </citation>
    <scope>NUCLEOTIDE SEQUENCE [LARGE SCALE GENOMIC DNA]</scope>
    <source>
        <strain evidence="2 3">DSM 18607</strain>
    </source>
</reference>
<proteinExistence type="predicted"/>
<evidence type="ECO:0000313" key="2">
    <source>
        <dbReference type="EMBL" id="TQJ09398.1"/>
    </source>
</evidence>
<dbReference type="GO" id="GO:1902929">
    <property type="term" value="C:plasma membrane of growing cell tip"/>
    <property type="evidence" value="ECO:0007669"/>
    <property type="project" value="TreeGrafter"/>
</dbReference>
<dbReference type="PROSITE" id="PS51318">
    <property type="entry name" value="TAT"/>
    <property type="match status" value="1"/>
</dbReference>
<accession>A0A542E242</accession>
<dbReference type="Proteomes" id="UP000317893">
    <property type="component" value="Unassembled WGS sequence"/>
</dbReference>
<dbReference type="EMBL" id="VFMN01000001">
    <property type="protein sequence ID" value="TQJ09398.1"/>
    <property type="molecule type" value="Genomic_DNA"/>
</dbReference>
<gene>
    <name evidence="2" type="ORF">FB458_2510</name>
</gene>
<evidence type="ECO:0000313" key="3">
    <source>
        <dbReference type="Proteomes" id="UP000317893"/>
    </source>
</evidence>
<dbReference type="GO" id="GO:0005935">
    <property type="term" value="C:cellular bud neck"/>
    <property type="evidence" value="ECO:0007669"/>
    <property type="project" value="TreeGrafter"/>
</dbReference>
<keyword evidence="3" id="KW-1185">Reference proteome</keyword>
<dbReference type="RefSeq" id="WP_141848777.1">
    <property type="nucleotide sequence ID" value="NZ_BAAAPR010000014.1"/>
</dbReference>
<protein>
    <submittedName>
        <fullName evidence="2">Beta-propeller uncharacterized protein DUF5122</fullName>
    </submittedName>
</protein>
<dbReference type="InterPro" id="IPR011044">
    <property type="entry name" value="Quino_amine_DH_bsu"/>
</dbReference>